<evidence type="ECO:0000259" key="2">
    <source>
        <dbReference type="Pfam" id="PF07589"/>
    </source>
</evidence>
<evidence type="ECO:0000313" key="4">
    <source>
        <dbReference type="EMBL" id="QYM80212.1"/>
    </source>
</evidence>
<gene>
    <name evidence="4" type="ORF">K0B96_06240</name>
</gene>
<dbReference type="InterPro" id="IPR026588">
    <property type="entry name" value="Choice_anch_A"/>
</dbReference>
<evidence type="ECO:0000313" key="5">
    <source>
        <dbReference type="Proteomes" id="UP000825051"/>
    </source>
</evidence>
<feature type="signal peptide" evidence="1">
    <location>
        <begin position="1"/>
        <end position="25"/>
    </location>
</feature>
<evidence type="ECO:0000256" key="1">
    <source>
        <dbReference type="SAM" id="SignalP"/>
    </source>
</evidence>
<accession>A0A8F9XHG2</accession>
<dbReference type="EMBL" id="CP080507">
    <property type="protein sequence ID" value="QYM80212.1"/>
    <property type="molecule type" value="Genomic_DNA"/>
</dbReference>
<proteinExistence type="predicted"/>
<feature type="chain" id="PRO_5034081894" evidence="1">
    <location>
        <begin position="26"/>
        <end position="380"/>
    </location>
</feature>
<dbReference type="NCBIfam" id="TIGR02595">
    <property type="entry name" value="PEP_CTERM"/>
    <property type="match status" value="1"/>
</dbReference>
<organism evidence="4 5">
    <name type="scientific">Horticoccus luteus</name>
    <dbReference type="NCBI Taxonomy" id="2862869"/>
    <lineage>
        <taxon>Bacteria</taxon>
        <taxon>Pseudomonadati</taxon>
        <taxon>Verrucomicrobiota</taxon>
        <taxon>Opitutia</taxon>
        <taxon>Opitutales</taxon>
        <taxon>Opitutaceae</taxon>
        <taxon>Horticoccus</taxon>
    </lineage>
</organism>
<protein>
    <submittedName>
        <fullName evidence="4">Choice-of-anchor A family protein</fullName>
    </submittedName>
</protein>
<dbReference type="Proteomes" id="UP000825051">
    <property type="component" value="Chromosome"/>
</dbReference>
<keyword evidence="1" id="KW-0732">Signal</keyword>
<feature type="domain" description="Choice-of-anchor A" evidence="3">
    <location>
        <begin position="40"/>
        <end position="335"/>
    </location>
</feature>
<dbReference type="KEGG" id="ole:K0B96_06240"/>
<dbReference type="InterPro" id="IPR013424">
    <property type="entry name" value="Ice-binding_C"/>
</dbReference>
<dbReference type="AlphaFoldDB" id="A0A8F9XHG2"/>
<dbReference type="RefSeq" id="WP_220165062.1">
    <property type="nucleotide sequence ID" value="NZ_CP080507.1"/>
</dbReference>
<evidence type="ECO:0000259" key="3">
    <source>
        <dbReference type="Pfam" id="PF20597"/>
    </source>
</evidence>
<reference evidence="4" key="1">
    <citation type="submission" date="2021-08" db="EMBL/GenBank/DDBJ databases">
        <title>Genome of a novel bacterium of the phylum Verrucomicrobia, Oleiharenicola sp. KSB-15.</title>
        <authorList>
            <person name="Chung J.-H."/>
            <person name="Ahn J.-H."/>
            <person name="Yoon Y."/>
            <person name="Kim D.-Y."/>
            <person name="An S.-H."/>
            <person name="Park I."/>
            <person name="Yeon J."/>
        </authorList>
    </citation>
    <scope>NUCLEOTIDE SEQUENCE</scope>
    <source>
        <strain evidence="4">KSB-15</strain>
    </source>
</reference>
<name>A0A8F9XHG2_9BACT</name>
<feature type="domain" description="Ice-binding protein C-terminal" evidence="2">
    <location>
        <begin position="347"/>
        <end position="371"/>
    </location>
</feature>
<keyword evidence="5" id="KW-1185">Reference proteome</keyword>
<sequence length="380" mass="39719">MNRSRLLLSGAALLLSLGSGIPLRAQLTPDQALATYDQLTRSYNVITLGDLTLNNTHTDGGIAVGGNLTVGSGTIIGLFSNPSAGADPALYANGAVTFNGNSQINNGYVSTPAMSGSVTWTYNPAGNNYQRQLVTGSGMMAYNTSDARAYTDPRTVTGPNGWNWSSVGSSLIAVSNALAAANATGTIGVSGQTLTFTSNASGVTVFNLDASRIVNGYYDANGDGFFDQNTERLSDIKANLAADQYFVINVLNATSAGGKILFDGVNNLSGGSNNQQLLWNILPDNNAATPDKLTLSTNFYGSILAPLVDIENNNHYLNGQLVAGSYTQTNAEIHYADGYSGPVVFSPVPEPGTYALVAVGLGFVAVVWRRRPRPRGTPPA</sequence>
<dbReference type="NCBIfam" id="TIGR04215">
    <property type="entry name" value="choice_anch_A"/>
    <property type="match status" value="1"/>
</dbReference>
<dbReference type="Pfam" id="PF07589">
    <property type="entry name" value="PEP-CTERM"/>
    <property type="match status" value="1"/>
</dbReference>
<dbReference type="Pfam" id="PF20597">
    <property type="entry name" value="pAdhesive_15"/>
    <property type="match status" value="1"/>
</dbReference>